<dbReference type="RefSeq" id="WP_114899932.1">
    <property type="nucleotide sequence ID" value="NZ_CP031222.1"/>
</dbReference>
<protein>
    <recommendedName>
        <fullName evidence="2">Hedgehog/Intein (Hint) domain-containing protein</fullName>
    </recommendedName>
</protein>
<keyword evidence="4" id="KW-1185">Reference proteome</keyword>
<dbReference type="InterPro" id="IPR028992">
    <property type="entry name" value="Hedgehog/Intein_dom"/>
</dbReference>
<dbReference type="EMBL" id="CP031222">
    <property type="protein sequence ID" value="AXI03824.1"/>
    <property type="molecule type" value="Genomic_DNA"/>
</dbReference>
<feature type="region of interest" description="Disordered" evidence="1">
    <location>
        <begin position="1"/>
        <end position="21"/>
    </location>
</feature>
<dbReference type="Proteomes" id="UP000253940">
    <property type="component" value="Chromosome"/>
</dbReference>
<dbReference type="SUPFAM" id="SSF51294">
    <property type="entry name" value="Hedgehog/intein (Hint) domain"/>
    <property type="match status" value="1"/>
</dbReference>
<dbReference type="OrthoDB" id="6167597at2"/>
<evidence type="ECO:0000313" key="3">
    <source>
        <dbReference type="EMBL" id="AXI03824.1"/>
    </source>
</evidence>
<sequence>MPTTQTWTGSGGDGTWGNSANWSTGTLPSTLDGVVFSSGPAATLTTSSGLVKIASLTMNSPAASLTVQGSLTVGAAHLNMVPNFIDSSQGSLIVDGGSLTAGQYVTSATGNVQLTNGGTYLWQGTGVSTQTIDMGDSINDSFVFTQQFGGTIQNFHAGQFISYSGGVNSVSVGTNTITFNASNGSTYTINLTGNYDSSNLIVSGNSVYTTVPVCFVSGSLIRTVRGDVPVETLRVGDIVITASGEQQPIVWLGNRTLKFDLSNEQRYEDAWPIKVQAGAFGPDQPYSDLWLSPGHSVGLNVIDDIFIPVGHLTNGATIAQMEVDQVTYWHVELENHDTLIANGLDAESYYDSGNRAWFKNKSDSSNPDLKYGVLSRDYGRPVIQGGAILEAVRTQLRTRAEKLGWVRSEDLDIHLMINGERVNPEIDGHVAQFLIPANATDVVLMSNTFVPAEWSATNQGDRRQLGLYVKSFHIHGMKGSQDVAVDDPCFSSGFHIPEVTTDGSSQRWTNGRLPMPSQLWSANAAFFSVLRVTMKSVSHPCWLKSPEAIQVKQPPSLTLRTVA</sequence>
<dbReference type="Pfam" id="PF13403">
    <property type="entry name" value="Hint_2"/>
    <property type="match status" value="1"/>
</dbReference>
<evidence type="ECO:0000259" key="2">
    <source>
        <dbReference type="Pfam" id="PF13403"/>
    </source>
</evidence>
<accession>A0A345P965</accession>
<dbReference type="KEGG" id="mbah:HYN46_13870"/>
<proteinExistence type="predicted"/>
<feature type="domain" description="Hedgehog/Intein (Hint)" evidence="2">
    <location>
        <begin position="213"/>
        <end position="351"/>
    </location>
</feature>
<organism evidence="3 4">
    <name type="scientific">Aquirhabdus parva</name>
    <dbReference type="NCBI Taxonomy" id="2283318"/>
    <lineage>
        <taxon>Bacteria</taxon>
        <taxon>Pseudomonadati</taxon>
        <taxon>Pseudomonadota</taxon>
        <taxon>Gammaproteobacteria</taxon>
        <taxon>Moraxellales</taxon>
        <taxon>Moraxellaceae</taxon>
        <taxon>Aquirhabdus</taxon>
    </lineage>
</organism>
<reference evidence="3 4" key="1">
    <citation type="submission" date="2018-07" db="EMBL/GenBank/DDBJ databases">
        <title>Genome sequencing of Moraxellaceae gen. HYN0046.</title>
        <authorList>
            <person name="Kim M."/>
            <person name="Yi H."/>
        </authorList>
    </citation>
    <scope>NUCLEOTIDE SEQUENCE [LARGE SCALE GENOMIC DNA]</scope>
    <source>
        <strain evidence="3 4">HYN0046</strain>
    </source>
</reference>
<evidence type="ECO:0000313" key="4">
    <source>
        <dbReference type="Proteomes" id="UP000253940"/>
    </source>
</evidence>
<dbReference type="InterPro" id="IPR036844">
    <property type="entry name" value="Hint_dom_sf"/>
</dbReference>
<dbReference type="AlphaFoldDB" id="A0A345P965"/>
<name>A0A345P965_9GAMM</name>
<gene>
    <name evidence="3" type="ORF">HYN46_13870</name>
</gene>
<evidence type="ECO:0000256" key="1">
    <source>
        <dbReference type="SAM" id="MobiDB-lite"/>
    </source>
</evidence>